<organism evidence="1 2">
    <name type="scientific">Halorussus limi</name>
    <dbReference type="NCBI Taxonomy" id="2938695"/>
    <lineage>
        <taxon>Archaea</taxon>
        <taxon>Methanobacteriati</taxon>
        <taxon>Methanobacteriota</taxon>
        <taxon>Stenosarchaea group</taxon>
        <taxon>Halobacteria</taxon>
        <taxon>Halobacteriales</taxon>
        <taxon>Haladaptataceae</taxon>
        <taxon>Halorussus</taxon>
    </lineage>
</organism>
<name>A0A8U0HQN5_9EURY</name>
<dbReference type="Proteomes" id="UP000830729">
    <property type="component" value="Chromosome"/>
</dbReference>
<dbReference type="KEGG" id="halx:M0R89_11490"/>
<dbReference type="RefSeq" id="WP_248649227.1">
    <property type="nucleotide sequence ID" value="NZ_CP096659.1"/>
</dbReference>
<sequence>MGSVRSRIPATARALFGHLAESRDPRVATMVLLRNEVESEIESMTERLFLSVERDLQRAREAGDLDPVPGAEDERARFDYDTRLVLPALLTLGRIHVMAGDVPLARIRRDVDREFVARGRETTRNVVRALLDGDMRDAINDDEYEDFETNLRPRERVAELAQESLWEGVESWFESDDTPAEVRAAYERAVELSERHQDEDEAFRDLLDRFHDSAAGSDERAAVVEAIREEYKFADADGADLFDAAADLPYFATQYARVGVLYEDMLNMYEADLDVDLGEGFKRAIVLLVVGAQIGLDDTDDYPEDRRTQLTPVTAELSVADDRSAGVERLRRIVNAYLDRADECVDDGDHLTRIAVEYVRQQSLDRIDRLDS</sequence>
<protein>
    <submittedName>
        <fullName evidence="1">Uncharacterized protein</fullName>
    </submittedName>
</protein>
<proteinExistence type="predicted"/>
<dbReference type="AlphaFoldDB" id="A0A8U0HQN5"/>
<dbReference type="GeneID" id="72185831"/>
<gene>
    <name evidence="1" type="ORF">M0R89_11490</name>
</gene>
<keyword evidence="2" id="KW-1185">Reference proteome</keyword>
<dbReference type="EMBL" id="CP096659">
    <property type="protein sequence ID" value="UPV73171.1"/>
    <property type="molecule type" value="Genomic_DNA"/>
</dbReference>
<evidence type="ECO:0000313" key="1">
    <source>
        <dbReference type="EMBL" id="UPV73171.1"/>
    </source>
</evidence>
<reference evidence="1 2" key="1">
    <citation type="submission" date="2022-04" db="EMBL/GenBank/DDBJ databases">
        <title>Diverse halophilic archaea isolated from saline environments.</title>
        <authorList>
            <person name="Cui H.-L."/>
        </authorList>
    </citation>
    <scope>NUCLEOTIDE SEQUENCE [LARGE SCALE GENOMIC DNA]</scope>
    <source>
        <strain evidence="1 2">XZYJT49</strain>
    </source>
</reference>
<evidence type="ECO:0000313" key="2">
    <source>
        <dbReference type="Proteomes" id="UP000830729"/>
    </source>
</evidence>
<accession>A0A8U0HQN5</accession>